<accession>A0AAQ6ABB3</accession>
<evidence type="ECO:0000256" key="1">
    <source>
        <dbReference type="SAM" id="SignalP"/>
    </source>
</evidence>
<name>A0AAQ6ABB3_AMPOC</name>
<feature type="signal peptide" evidence="1">
    <location>
        <begin position="1"/>
        <end position="20"/>
    </location>
</feature>
<evidence type="ECO:0000313" key="4">
    <source>
        <dbReference type="Proteomes" id="UP001501940"/>
    </source>
</evidence>
<sequence length="319" mass="36214">MDRRIFGIFVLSGLCRFSSSLPPRWFHFIDTPTSWSEAQKYCRDKHRDLVSVNDEQELEELAALVGDGVSDVFLGLYRVWGWSRSEADDYREGEPAYWNWAAGEPGSHLCGSLSESGGWSATDCSSSLSFFCYNGFEADLSQRFILVSSSMDWASAQLHCRNLHSDLARVRNQEENEHLQKMVNRQRVWIGMMRATWRWSDGSEASFLPWKPLHPTPGGNCGVLDVNNLGMTDRSCAEKHPFFCYSISPAPQRKHILVRVNLVSSVSVDVNDPTVMESILKEVERKLGGADMKVSWKKPPEKKYLITEEQCGPEITHVI</sequence>
<dbReference type="Ensembl" id="ENSAOCT00000052157.1">
    <property type="protein sequence ID" value="ENSAOCP00000073300.1"/>
    <property type="gene ID" value="ENSAOCG00000025176.1"/>
</dbReference>
<dbReference type="InterPro" id="IPR016187">
    <property type="entry name" value="CTDL_fold"/>
</dbReference>
<dbReference type="InterPro" id="IPR001304">
    <property type="entry name" value="C-type_lectin-like"/>
</dbReference>
<reference evidence="3" key="3">
    <citation type="submission" date="2025-09" db="UniProtKB">
        <authorList>
            <consortium name="Ensembl"/>
        </authorList>
    </citation>
    <scope>IDENTIFICATION</scope>
</reference>
<dbReference type="RefSeq" id="XP_023151082.3">
    <property type="nucleotide sequence ID" value="XM_023295314.3"/>
</dbReference>
<reference evidence="3" key="2">
    <citation type="submission" date="2025-08" db="UniProtKB">
        <authorList>
            <consortium name="Ensembl"/>
        </authorList>
    </citation>
    <scope>IDENTIFICATION</scope>
</reference>
<dbReference type="Proteomes" id="UP001501940">
    <property type="component" value="Chromosome 23"/>
</dbReference>
<protein>
    <recommendedName>
        <fullName evidence="2">C-type lectin domain-containing protein</fullName>
    </recommendedName>
</protein>
<dbReference type="PROSITE" id="PS50041">
    <property type="entry name" value="C_TYPE_LECTIN_2"/>
    <property type="match status" value="2"/>
</dbReference>
<dbReference type="AlphaFoldDB" id="A0AAQ6ABB3"/>
<feature type="domain" description="C-type lectin" evidence="2">
    <location>
        <begin position="144"/>
        <end position="245"/>
    </location>
</feature>
<evidence type="ECO:0000259" key="2">
    <source>
        <dbReference type="PROSITE" id="PS50041"/>
    </source>
</evidence>
<evidence type="ECO:0000313" key="3">
    <source>
        <dbReference type="Ensembl" id="ENSAOCP00000073300.1"/>
    </source>
</evidence>
<keyword evidence="1" id="KW-0732">Signal</keyword>
<dbReference type="SUPFAM" id="SSF56436">
    <property type="entry name" value="C-type lectin-like"/>
    <property type="match status" value="2"/>
</dbReference>
<dbReference type="KEGG" id="aoce:111585724"/>
<dbReference type="Pfam" id="PF00059">
    <property type="entry name" value="Lectin_C"/>
    <property type="match status" value="2"/>
</dbReference>
<dbReference type="InterPro" id="IPR016186">
    <property type="entry name" value="C-type_lectin-like/link_sf"/>
</dbReference>
<dbReference type="PANTHER" id="PTHR45784">
    <property type="entry name" value="C-TYPE LECTIN DOMAIN FAMILY 20 MEMBER A-RELATED"/>
    <property type="match status" value="1"/>
</dbReference>
<dbReference type="GeneTree" id="ENSGT01100000263473"/>
<dbReference type="PANTHER" id="PTHR45784:SF3">
    <property type="entry name" value="C-TYPE LECTIN DOMAIN FAMILY 4 MEMBER K-LIKE-RELATED"/>
    <property type="match status" value="1"/>
</dbReference>
<proteinExistence type="predicted"/>
<keyword evidence="4" id="KW-1185">Reference proteome</keyword>
<reference evidence="3 4" key="1">
    <citation type="submission" date="2022-01" db="EMBL/GenBank/DDBJ databases">
        <title>A chromosome-scale genome assembly of the false clownfish, Amphiprion ocellaris.</title>
        <authorList>
            <person name="Ryu T."/>
        </authorList>
    </citation>
    <scope>NUCLEOTIDE SEQUENCE [LARGE SCALE GENOMIC DNA]</scope>
</reference>
<feature type="chain" id="PRO_5043445357" description="C-type lectin domain-containing protein" evidence="1">
    <location>
        <begin position="21"/>
        <end position="319"/>
    </location>
</feature>
<feature type="domain" description="C-type lectin" evidence="2">
    <location>
        <begin position="26"/>
        <end position="133"/>
    </location>
</feature>
<dbReference type="GeneID" id="111585724"/>
<dbReference type="Gene3D" id="3.10.100.10">
    <property type="entry name" value="Mannose-Binding Protein A, subunit A"/>
    <property type="match status" value="2"/>
</dbReference>
<organism evidence="3 4">
    <name type="scientific">Amphiprion ocellaris</name>
    <name type="common">Clown anemonefish</name>
    <dbReference type="NCBI Taxonomy" id="80972"/>
    <lineage>
        <taxon>Eukaryota</taxon>
        <taxon>Metazoa</taxon>
        <taxon>Chordata</taxon>
        <taxon>Craniata</taxon>
        <taxon>Vertebrata</taxon>
        <taxon>Euteleostomi</taxon>
        <taxon>Actinopterygii</taxon>
        <taxon>Neopterygii</taxon>
        <taxon>Teleostei</taxon>
        <taxon>Neoteleostei</taxon>
        <taxon>Acanthomorphata</taxon>
        <taxon>Ovalentaria</taxon>
        <taxon>Pomacentridae</taxon>
        <taxon>Amphiprion</taxon>
    </lineage>
</organism>
<dbReference type="SMART" id="SM00034">
    <property type="entry name" value="CLECT"/>
    <property type="match status" value="2"/>
</dbReference>